<name>M1MUG2_9CLOT</name>
<evidence type="ECO:0000259" key="1">
    <source>
        <dbReference type="Pfam" id="PF08484"/>
    </source>
</evidence>
<dbReference type="Gene3D" id="3.40.50.720">
    <property type="entry name" value="NAD(P)-binding Rossmann-like Domain"/>
    <property type="match status" value="1"/>
</dbReference>
<feature type="domain" description="C-methyltransferase" evidence="1">
    <location>
        <begin position="9"/>
        <end position="111"/>
    </location>
</feature>
<dbReference type="Proteomes" id="UP000011728">
    <property type="component" value="Chromosome"/>
</dbReference>
<proteinExistence type="predicted"/>
<reference evidence="2 3" key="1">
    <citation type="submission" date="2013-02" db="EMBL/GenBank/DDBJ databases">
        <title>Genome sequence of Clostridium saccharoperbutylacetonicum N1-4(HMT).</title>
        <authorList>
            <person name="Poehlein A."/>
            <person name="Daniel R."/>
        </authorList>
    </citation>
    <scope>NUCLEOTIDE SEQUENCE [LARGE SCALE GENOMIC DNA]</scope>
    <source>
        <strain evidence="3">N1-4(HMT)</strain>
    </source>
</reference>
<dbReference type="PATRIC" id="fig|931276.5.peg.4594"/>
<dbReference type="InterPro" id="IPR029063">
    <property type="entry name" value="SAM-dependent_MTases_sf"/>
</dbReference>
<dbReference type="HOGENOM" id="CLU_631214_0_0_9"/>
<evidence type="ECO:0000313" key="2">
    <source>
        <dbReference type="EMBL" id="AGF58311.1"/>
    </source>
</evidence>
<sequence>MKNLEDIIEEEIDRNIKKMKFDKKYIVVFGANLTTEFIFRSLSQRNIYVDAVVDNDISKQGEFVFGVKICSPENGLKEYRSNAIILIASKYYGEMVKQLESMNYERDKHIIKIIDISEVPSKSNIEQKNFDDNVESVKRGLDVYIKIINKYGDDVNIFMMPLTGTGDMYLAGTYLKEYIENNNIKNYVVTVIKDSCKNLCEWFNIEKVEKLDIDESDALVKLSIFIGKNNINISILHYQYFKIHTGILNNCERNLYEKVDFFNMFKYCTFNRNYKQCIPKRENDNLYVRKLFEDEKLEKGNTVILSPYAQTFFRLPNEFWTKLAKKLIINGYIVCTNSAGESEPIIEGTKSIFFPLKEAYNVIEYAGYFVGLRSGFCDIVSETKAKKVVLYQESLIFPNAFKFFSLKDISNDKKITEIKYTYNDDDKIINQVLFGLGLVE</sequence>
<dbReference type="KEGG" id="csr:Cspa_c45580"/>
<dbReference type="InterPro" id="IPR013691">
    <property type="entry name" value="MeTrfase_14"/>
</dbReference>
<organism evidence="2 3">
    <name type="scientific">Clostridium saccharoperbutylacetonicum N1-4(HMT)</name>
    <dbReference type="NCBI Taxonomy" id="931276"/>
    <lineage>
        <taxon>Bacteria</taxon>
        <taxon>Bacillati</taxon>
        <taxon>Bacillota</taxon>
        <taxon>Clostridia</taxon>
        <taxon>Eubacteriales</taxon>
        <taxon>Clostridiaceae</taxon>
        <taxon>Clostridium</taxon>
    </lineage>
</organism>
<protein>
    <recommendedName>
        <fullName evidence="1">C-methyltransferase domain-containing protein</fullName>
    </recommendedName>
</protein>
<dbReference type="AlphaFoldDB" id="M1MUG2"/>
<dbReference type="RefSeq" id="WP_015394622.1">
    <property type="nucleotide sequence ID" value="NC_020291.1"/>
</dbReference>
<gene>
    <name evidence="2" type="ORF">Cspa_c45580</name>
</gene>
<accession>M1MUG2</accession>
<dbReference type="EMBL" id="CP004121">
    <property type="protein sequence ID" value="AGF58311.1"/>
    <property type="molecule type" value="Genomic_DNA"/>
</dbReference>
<dbReference type="Pfam" id="PF08484">
    <property type="entry name" value="Methyltransf_14"/>
    <property type="match status" value="1"/>
</dbReference>
<keyword evidence="3" id="KW-1185">Reference proteome</keyword>
<evidence type="ECO:0000313" key="3">
    <source>
        <dbReference type="Proteomes" id="UP000011728"/>
    </source>
</evidence>
<dbReference type="SUPFAM" id="SSF53335">
    <property type="entry name" value="S-adenosyl-L-methionine-dependent methyltransferases"/>
    <property type="match status" value="1"/>
</dbReference>
<dbReference type="eggNOG" id="COG0859">
    <property type="taxonomic scope" value="Bacteria"/>
</dbReference>